<proteinExistence type="inferred from homology"/>
<dbReference type="AlphaFoldDB" id="A0A914APK1"/>
<evidence type="ECO:0000256" key="2">
    <source>
        <dbReference type="ARBA" id="ARBA00006948"/>
    </source>
</evidence>
<evidence type="ECO:0000256" key="4">
    <source>
        <dbReference type="ARBA" id="ARBA00022989"/>
    </source>
</evidence>
<feature type="transmembrane region" description="Helical" evidence="6">
    <location>
        <begin position="183"/>
        <end position="202"/>
    </location>
</feature>
<dbReference type="Proteomes" id="UP000887568">
    <property type="component" value="Unplaced"/>
</dbReference>
<name>A0A914APK1_PATMI</name>
<dbReference type="OrthoDB" id="551896at2759"/>
<comment type="subcellular location">
    <subcellularLocation>
        <location evidence="1">Membrane</location>
        <topology evidence="1">Multi-pass membrane protein</topology>
    </subcellularLocation>
</comment>
<keyword evidence="3 6" id="KW-0812">Transmembrane</keyword>
<comment type="similarity">
    <text evidence="2">Belongs to the TMEM45 family.</text>
</comment>
<evidence type="ECO:0000256" key="3">
    <source>
        <dbReference type="ARBA" id="ARBA00022692"/>
    </source>
</evidence>
<dbReference type="GO" id="GO:0016020">
    <property type="term" value="C:membrane"/>
    <property type="evidence" value="ECO:0007669"/>
    <property type="project" value="UniProtKB-SubCell"/>
</dbReference>
<keyword evidence="5 6" id="KW-0472">Membrane</keyword>
<dbReference type="EnsemblMetazoa" id="XM_038209441.1">
    <property type="protein sequence ID" value="XP_038065369.1"/>
    <property type="gene ID" value="LOC119735645"/>
</dbReference>
<sequence>MGTFAGHALPGSFFILFSIWWMIQYAYEQIALDNGRQQPRGRIMRTLHRLPIEGITVVLAGFIGFIAENMYPSPKWGIFDKDGNFAYTHVWQHCEMYTFFALYGLADILSKTCMPKAEKYTKILGSLAFFVEGLLFHFHTVGRTTIDTHLHNLLVYAIAACVVLTLAEAFYPKEGRFRALRCVAVLLQGTWFFQVGTVLYWPPSGKPWDDEDMANLMFLTEAFAWHLLVDILLMLMVYGISCLVLKKTGLTAVHYRKMNGIADGEDIEFGTRVLLDNGAPNNLDSDNELFDSSPH</sequence>
<dbReference type="Pfam" id="PF04819">
    <property type="entry name" value="DUF716"/>
    <property type="match status" value="1"/>
</dbReference>
<evidence type="ECO:0000256" key="5">
    <source>
        <dbReference type="ARBA" id="ARBA00023136"/>
    </source>
</evidence>
<dbReference type="RefSeq" id="XP_038065369.1">
    <property type="nucleotide sequence ID" value="XM_038209441.1"/>
</dbReference>
<feature type="transmembrane region" description="Helical" evidence="6">
    <location>
        <begin position="121"/>
        <end position="141"/>
    </location>
</feature>
<protein>
    <recommendedName>
        <fullName evidence="9">Transmembrane protein 45B</fullName>
    </recommendedName>
</protein>
<dbReference type="InterPro" id="IPR042127">
    <property type="entry name" value="TMEM45"/>
</dbReference>
<evidence type="ECO:0000313" key="8">
    <source>
        <dbReference type="Proteomes" id="UP000887568"/>
    </source>
</evidence>
<keyword evidence="4 6" id="KW-1133">Transmembrane helix</keyword>
<feature type="transmembrane region" description="Helical" evidence="6">
    <location>
        <begin position="153"/>
        <end position="171"/>
    </location>
</feature>
<dbReference type="InterPro" id="IPR006904">
    <property type="entry name" value="DUF716"/>
</dbReference>
<reference evidence="7" key="1">
    <citation type="submission" date="2022-11" db="UniProtKB">
        <authorList>
            <consortium name="EnsemblMetazoa"/>
        </authorList>
    </citation>
    <scope>IDENTIFICATION</scope>
</reference>
<feature type="transmembrane region" description="Helical" evidence="6">
    <location>
        <begin position="222"/>
        <end position="245"/>
    </location>
</feature>
<dbReference type="GeneID" id="119735645"/>
<feature type="transmembrane region" description="Helical" evidence="6">
    <location>
        <begin position="6"/>
        <end position="27"/>
    </location>
</feature>
<evidence type="ECO:0000256" key="1">
    <source>
        <dbReference type="ARBA" id="ARBA00004141"/>
    </source>
</evidence>
<evidence type="ECO:0000313" key="7">
    <source>
        <dbReference type="EnsemblMetazoa" id="XP_038065369.1"/>
    </source>
</evidence>
<dbReference type="OMA" id="WYQYLEL"/>
<feature type="transmembrane region" description="Helical" evidence="6">
    <location>
        <begin position="90"/>
        <end position="109"/>
    </location>
</feature>
<dbReference type="PANTHER" id="PTHR16007">
    <property type="entry name" value="EPIDIDYMAL MEMBRANE PROTEIN E9-RELATED"/>
    <property type="match status" value="1"/>
</dbReference>
<keyword evidence="8" id="KW-1185">Reference proteome</keyword>
<evidence type="ECO:0000256" key="6">
    <source>
        <dbReference type="SAM" id="Phobius"/>
    </source>
</evidence>
<accession>A0A914APK1</accession>
<organism evidence="7 8">
    <name type="scientific">Patiria miniata</name>
    <name type="common">Bat star</name>
    <name type="synonym">Asterina miniata</name>
    <dbReference type="NCBI Taxonomy" id="46514"/>
    <lineage>
        <taxon>Eukaryota</taxon>
        <taxon>Metazoa</taxon>
        <taxon>Echinodermata</taxon>
        <taxon>Eleutherozoa</taxon>
        <taxon>Asterozoa</taxon>
        <taxon>Asteroidea</taxon>
        <taxon>Valvatacea</taxon>
        <taxon>Valvatida</taxon>
        <taxon>Asterinidae</taxon>
        <taxon>Patiria</taxon>
    </lineage>
</organism>
<evidence type="ECO:0008006" key="9">
    <source>
        <dbReference type="Google" id="ProtNLM"/>
    </source>
</evidence>
<dbReference type="PANTHER" id="PTHR16007:SF15">
    <property type="entry name" value="TRANSMEMBRANE PROTEIN 45B"/>
    <property type="match status" value="1"/>
</dbReference>
<feature type="transmembrane region" description="Helical" evidence="6">
    <location>
        <begin position="47"/>
        <end position="67"/>
    </location>
</feature>